<dbReference type="SMART" id="SM00387">
    <property type="entry name" value="HATPase_c"/>
    <property type="match status" value="1"/>
</dbReference>
<comment type="subcellular location">
    <subcellularLocation>
        <location evidence="2">Cell inner membrane</location>
        <topology evidence="2">Multi-pass membrane protein</topology>
    </subcellularLocation>
</comment>
<dbReference type="AlphaFoldDB" id="A0AAV5NDA4"/>
<accession>A0AAV5NDA4</accession>
<evidence type="ECO:0000256" key="7">
    <source>
        <dbReference type="ARBA" id="ARBA00022679"/>
    </source>
</evidence>
<dbReference type="GO" id="GO:0005524">
    <property type="term" value="F:ATP binding"/>
    <property type="evidence" value="ECO:0007669"/>
    <property type="project" value="UniProtKB-KW"/>
</dbReference>
<feature type="domain" description="Histidine kinase" evidence="16">
    <location>
        <begin position="259"/>
        <end position="458"/>
    </location>
</feature>
<dbReference type="SUPFAM" id="SSF55874">
    <property type="entry name" value="ATPase domain of HSP90 chaperone/DNA topoisomerase II/histidine kinase"/>
    <property type="match status" value="1"/>
</dbReference>
<dbReference type="InterPro" id="IPR050980">
    <property type="entry name" value="2C_sensor_his_kinase"/>
</dbReference>
<dbReference type="Pfam" id="PF00512">
    <property type="entry name" value="HisKA"/>
    <property type="match status" value="1"/>
</dbReference>
<dbReference type="GO" id="GO:0000155">
    <property type="term" value="F:phosphorelay sensor kinase activity"/>
    <property type="evidence" value="ECO:0007669"/>
    <property type="project" value="InterPro"/>
</dbReference>
<dbReference type="GO" id="GO:0005886">
    <property type="term" value="C:plasma membrane"/>
    <property type="evidence" value="ECO:0007669"/>
    <property type="project" value="UniProtKB-SubCell"/>
</dbReference>
<evidence type="ECO:0000256" key="2">
    <source>
        <dbReference type="ARBA" id="ARBA00004429"/>
    </source>
</evidence>
<keyword evidence="4" id="KW-1003">Cell membrane</keyword>
<keyword evidence="6" id="KW-0597">Phosphoprotein</keyword>
<dbReference type="InterPro" id="IPR004358">
    <property type="entry name" value="Sig_transdc_His_kin-like_C"/>
</dbReference>
<dbReference type="EMBL" id="BSNU01000001">
    <property type="protein sequence ID" value="GLQ61773.1"/>
    <property type="molecule type" value="Genomic_DNA"/>
</dbReference>
<keyword evidence="12 15" id="KW-1133">Transmembrane helix</keyword>
<dbReference type="PROSITE" id="PS50109">
    <property type="entry name" value="HIS_KIN"/>
    <property type="match status" value="1"/>
</dbReference>
<evidence type="ECO:0000259" key="16">
    <source>
        <dbReference type="PROSITE" id="PS50109"/>
    </source>
</evidence>
<dbReference type="Pfam" id="PF00672">
    <property type="entry name" value="HAMP"/>
    <property type="match status" value="1"/>
</dbReference>
<dbReference type="EC" id="2.7.13.3" evidence="3"/>
<dbReference type="Pfam" id="PF02518">
    <property type="entry name" value="HATPase_c"/>
    <property type="match status" value="1"/>
</dbReference>
<evidence type="ECO:0000313" key="19">
    <source>
        <dbReference type="Proteomes" id="UP001156614"/>
    </source>
</evidence>
<dbReference type="PROSITE" id="PS50885">
    <property type="entry name" value="HAMP"/>
    <property type="match status" value="1"/>
</dbReference>
<evidence type="ECO:0000256" key="6">
    <source>
        <dbReference type="ARBA" id="ARBA00022553"/>
    </source>
</evidence>
<evidence type="ECO:0000256" key="14">
    <source>
        <dbReference type="ARBA" id="ARBA00023136"/>
    </source>
</evidence>
<dbReference type="Proteomes" id="UP001156614">
    <property type="component" value="Unassembled WGS sequence"/>
</dbReference>
<keyword evidence="10 18" id="KW-0418">Kinase</keyword>
<evidence type="ECO:0000256" key="11">
    <source>
        <dbReference type="ARBA" id="ARBA00022840"/>
    </source>
</evidence>
<dbReference type="SUPFAM" id="SSF47384">
    <property type="entry name" value="Homodimeric domain of signal transducing histidine kinase"/>
    <property type="match status" value="1"/>
</dbReference>
<evidence type="ECO:0000256" key="13">
    <source>
        <dbReference type="ARBA" id="ARBA00023012"/>
    </source>
</evidence>
<comment type="catalytic activity">
    <reaction evidence="1">
        <text>ATP + protein L-histidine = ADP + protein N-phospho-L-histidine.</text>
        <dbReference type="EC" id="2.7.13.3"/>
    </reaction>
</comment>
<evidence type="ECO:0000256" key="15">
    <source>
        <dbReference type="SAM" id="Phobius"/>
    </source>
</evidence>
<dbReference type="CDD" id="cd00082">
    <property type="entry name" value="HisKA"/>
    <property type="match status" value="1"/>
</dbReference>
<dbReference type="InterPro" id="IPR003594">
    <property type="entry name" value="HATPase_dom"/>
</dbReference>
<evidence type="ECO:0000256" key="1">
    <source>
        <dbReference type="ARBA" id="ARBA00000085"/>
    </source>
</evidence>
<comment type="caution">
    <text evidence="18">The sequence shown here is derived from an EMBL/GenBank/DDBJ whole genome shotgun (WGS) entry which is preliminary data.</text>
</comment>
<dbReference type="InterPro" id="IPR003661">
    <property type="entry name" value="HisK_dim/P_dom"/>
</dbReference>
<evidence type="ECO:0000256" key="10">
    <source>
        <dbReference type="ARBA" id="ARBA00022777"/>
    </source>
</evidence>
<gene>
    <name evidence="18" type="ORF">GCM10007867_06180</name>
</gene>
<evidence type="ECO:0000256" key="8">
    <source>
        <dbReference type="ARBA" id="ARBA00022692"/>
    </source>
</evidence>
<dbReference type="CDD" id="cd00075">
    <property type="entry name" value="HATPase"/>
    <property type="match status" value="1"/>
</dbReference>
<dbReference type="InterPro" id="IPR003660">
    <property type="entry name" value="HAMP_dom"/>
</dbReference>
<sequence length="469" mass="52315">MKRRLWFEDTITLRLVTTVALAAATTIGFLQLFFMFGGYWAAPNIEQTGLLQEVATVSRVISAAPQFDRVKLSNAASTERLTFEWFETGSNTAKALETANYKPSEVQSGEQLISSFIGNTARRLDAFSIENPVSAAEGIRVDKRKYPNATFLALQLQDGSWLLCSALVRSWGFYARERLLLELTILVSWIIAVSLIASRQLSHPIEKLAKDVGRYGAKPYTAPIPETGPRQLRLVVRTINAMQAQIQKFIADRTTMLAAISHDLRTPLTRIRLRGEFIEDPEQQAKLFRDVDEMQAMIDGALSFFRDDAISENITTFDLPGILHTIVNDFADQNISINYIGPVRATCQGRPFALKRVFTNLVENAIKYATPPTIELICTKERYIVSIRDKGPGIPESAIERIFEPYFRVDKSRNRETGGVGLGLTSALSIVQAHGGSIDVCNHFEGGLEVRVSLLNQNSIFLSTSNNFK</sequence>
<dbReference type="Gene3D" id="1.10.287.130">
    <property type="match status" value="1"/>
</dbReference>
<organism evidence="18 19">
    <name type="scientific">Gluconobacter cerinus</name>
    <dbReference type="NCBI Taxonomy" id="38307"/>
    <lineage>
        <taxon>Bacteria</taxon>
        <taxon>Pseudomonadati</taxon>
        <taxon>Pseudomonadota</taxon>
        <taxon>Alphaproteobacteria</taxon>
        <taxon>Acetobacterales</taxon>
        <taxon>Acetobacteraceae</taxon>
        <taxon>Gluconobacter</taxon>
    </lineage>
</organism>
<name>A0AAV5NDA4_9PROT</name>
<dbReference type="InterPro" id="IPR036890">
    <property type="entry name" value="HATPase_C_sf"/>
</dbReference>
<evidence type="ECO:0000256" key="12">
    <source>
        <dbReference type="ARBA" id="ARBA00022989"/>
    </source>
</evidence>
<keyword evidence="7" id="KW-0808">Transferase</keyword>
<dbReference type="PANTHER" id="PTHR44936">
    <property type="entry name" value="SENSOR PROTEIN CREC"/>
    <property type="match status" value="1"/>
</dbReference>
<keyword evidence="11" id="KW-0067">ATP-binding</keyword>
<keyword evidence="9" id="KW-0547">Nucleotide-binding</keyword>
<dbReference type="Gene3D" id="3.30.565.10">
    <property type="entry name" value="Histidine kinase-like ATPase, C-terminal domain"/>
    <property type="match status" value="1"/>
</dbReference>
<keyword evidence="14 15" id="KW-0472">Membrane</keyword>
<evidence type="ECO:0000256" key="4">
    <source>
        <dbReference type="ARBA" id="ARBA00022475"/>
    </source>
</evidence>
<dbReference type="PANTHER" id="PTHR44936:SF5">
    <property type="entry name" value="SENSOR HISTIDINE KINASE ENVZ"/>
    <property type="match status" value="1"/>
</dbReference>
<evidence type="ECO:0000313" key="18">
    <source>
        <dbReference type="EMBL" id="GLQ61773.1"/>
    </source>
</evidence>
<evidence type="ECO:0000259" key="17">
    <source>
        <dbReference type="PROSITE" id="PS50885"/>
    </source>
</evidence>
<dbReference type="RefSeq" id="WP_099212966.1">
    <property type="nucleotide sequence ID" value="NZ_BEWM01000004.1"/>
</dbReference>
<protein>
    <recommendedName>
        <fullName evidence="3">histidine kinase</fullName>
        <ecNumber evidence="3">2.7.13.3</ecNumber>
    </recommendedName>
</protein>
<evidence type="ECO:0000256" key="3">
    <source>
        <dbReference type="ARBA" id="ARBA00012438"/>
    </source>
</evidence>
<keyword evidence="19" id="KW-1185">Reference proteome</keyword>
<proteinExistence type="predicted"/>
<reference evidence="19" key="1">
    <citation type="journal article" date="2019" name="Int. J. Syst. Evol. Microbiol.">
        <title>The Global Catalogue of Microorganisms (GCM) 10K type strain sequencing project: providing services to taxonomists for standard genome sequencing and annotation.</title>
        <authorList>
            <consortium name="The Broad Institute Genomics Platform"/>
            <consortium name="The Broad Institute Genome Sequencing Center for Infectious Disease"/>
            <person name="Wu L."/>
            <person name="Ma J."/>
        </authorList>
    </citation>
    <scope>NUCLEOTIDE SEQUENCE [LARGE SCALE GENOMIC DNA]</scope>
    <source>
        <strain evidence="19">NBRC 3267</strain>
    </source>
</reference>
<keyword evidence="13" id="KW-0902">Two-component regulatory system</keyword>
<feature type="transmembrane region" description="Helical" evidence="15">
    <location>
        <begin position="20"/>
        <end position="42"/>
    </location>
</feature>
<evidence type="ECO:0000256" key="5">
    <source>
        <dbReference type="ARBA" id="ARBA00022519"/>
    </source>
</evidence>
<keyword evidence="5" id="KW-0997">Cell inner membrane</keyword>
<dbReference type="PRINTS" id="PR00344">
    <property type="entry name" value="BCTRLSENSOR"/>
</dbReference>
<dbReference type="InterPro" id="IPR005467">
    <property type="entry name" value="His_kinase_dom"/>
</dbReference>
<feature type="domain" description="HAMP" evidence="17">
    <location>
        <begin position="199"/>
        <end position="251"/>
    </location>
</feature>
<evidence type="ECO:0000256" key="9">
    <source>
        <dbReference type="ARBA" id="ARBA00022741"/>
    </source>
</evidence>
<dbReference type="InterPro" id="IPR036097">
    <property type="entry name" value="HisK_dim/P_sf"/>
</dbReference>
<dbReference type="SMART" id="SM00388">
    <property type="entry name" value="HisKA"/>
    <property type="match status" value="1"/>
</dbReference>
<keyword evidence="8 15" id="KW-0812">Transmembrane</keyword>